<dbReference type="PROSITE" id="PS00149">
    <property type="entry name" value="SULFATASE_2"/>
    <property type="match status" value="1"/>
</dbReference>
<keyword evidence="11" id="KW-1185">Reference proteome</keyword>
<protein>
    <submittedName>
        <fullName evidence="10">Sulfatase</fullName>
    </submittedName>
</protein>
<dbReference type="RefSeq" id="WP_377095264.1">
    <property type="nucleotide sequence ID" value="NZ_JBHSJM010000001.1"/>
</dbReference>
<evidence type="ECO:0000256" key="6">
    <source>
        <dbReference type="ARBA" id="ARBA00022837"/>
    </source>
</evidence>
<evidence type="ECO:0000256" key="8">
    <source>
        <dbReference type="SAM" id="SignalP"/>
    </source>
</evidence>
<gene>
    <name evidence="10" type="ORF">ACFSQZ_10170</name>
</gene>
<evidence type="ECO:0000256" key="7">
    <source>
        <dbReference type="SAM" id="MobiDB-lite"/>
    </source>
</evidence>
<dbReference type="InterPro" id="IPR017850">
    <property type="entry name" value="Alkaline_phosphatase_core_sf"/>
</dbReference>
<dbReference type="CDD" id="cd16144">
    <property type="entry name" value="ARS_like"/>
    <property type="match status" value="1"/>
</dbReference>
<comment type="similarity">
    <text evidence="2">Belongs to the sulfatase family.</text>
</comment>
<evidence type="ECO:0000256" key="3">
    <source>
        <dbReference type="ARBA" id="ARBA00022723"/>
    </source>
</evidence>
<evidence type="ECO:0000313" key="10">
    <source>
        <dbReference type="EMBL" id="MFD2276835.1"/>
    </source>
</evidence>
<feature type="signal peptide" evidence="8">
    <location>
        <begin position="1"/>
        <end position="22"/>
    </location>
</feature>
<evidence type="ECO:0000256" key="2">
    <source>
        <dbReference type="ARBA" id="ARBA00008779"/>
    </source>
</evidence>
<feature type="domain" description="Sulfatase N-terminal" evidence="9">
    <location>
        <begin position="30"/>
        <end position="378"/>
    </location>
</feature>
<evidence type="ECO:0000256" key="4">
    <source>
        <dbReference type="ARBA" id="ARBA00022729"/>
    </source>
</evidence>
<comment type="cofactor">
    <cofactor evidence="1">
        <name>Ca(2+)</name>
        <dbReference type="ChEBI" id="CHEBI:29108"/>
    </cofactor>
</comment>
<dbReference type="PANTHER" id="PTHR42693">
    <property type="entry name" value="ARYLSULFATASE FAMILY MEMBER"/>
    <property type="match status" value="1"/>
</dbReference>
<name>A0ABW5E7B9_9BACT</name>
<accession>A0ABW5E7B9</accession>
<keyword evidence="5" id="KW-0378">Hydrolase</keyword>
<evidence type="ECO:0000256" key="1">
    <source>
        <dbReference type="ARBA" id="ARBA00001913"/>
    </source>
</evidence>
<dbReference type="InterPro" id="IPR024607">
    <property type="entry name" value="Sulfatase_CS"/>
</dbReference>
<dbReference type="Gene3D" id="3.40.720.10">
    <property type="entry name" value="Alkaline Phosphatase, subunit A"/>
    <property type="match status" value="1"/>
</dbReference>
<dbReference type="Proteomes" id="UP001597297">
    <property type="component" value="Unassembled WGS sequence"/>
</dbReference>
<proteinExistence type="inferred from homology"/>
<organism evidence="10 11">
    <name type="scientific">Rubritalea spongiae</name>
    <dbReference type="NCBI Taxonomy" id="430797"/>
    <lineage>
        <taxon>Bacteria</taxon>
        <taxon>Pseudomonadati</taxon>
        <taxon>Verrucomicrobiota</taxon>
        <taxon>Verrucomicrobiia</taxon>
        <taxon>Verrucomicrobiales</taxon>
        <taxon>Rubritaleaceae</taxon>
        <taxon>Rubritalea</taxon>
    </lineage>
</organism>
<keyword evidence="4 8" id="KW-0732">Signal</keyword>
<dbReference type="InterPro" id="IPR000917">
    <property type="entry name" value="Sulfatase_N"/>
</dbReference>
<dbReference type="Pfam" id="PF00884">
    <property type="entry name" value="Sulfatase"/>
    <property type="match status" value="1"/>
</dbReference>
<keyword evidence="6" id="KW-0106">Calcium</keyword>
<feature type="region of interest" description="Disordered" evidence="7">
    <location>
        <begin position="605"/>
        <end position="624"/>
    </location>
</feature>
<dbReference type="PANTHER" id="PTHR42693:SF42">
    <property type="entry name" value="ARYLSULFATASE G"/>
    <property type="match status" value="1"/>
</dbReference>
<dbReference type="InterPro" id="IPR050738">
    <property type="entry name" value="Sulfatase"/>
</dbReference>
<reference evidence="11" key="1">
    <citation type="journal article" date="2019" name="Int. J. Syst. Evol. Microbiol.">
        <title>The Global Catalogue of Microorganisms (GCM) 10K type strain sequencing project: providing services to taxonomists for standard genome sequencing and annotation.</title>
        <authorList>
            <consortium name="The Broad Institute Genomics Platform"/>
            <consortium name="The Broad Institute Genome Sequencing Center for Infectious Disease"/>
            <person name="Wu L."/>
            <person name="Ma J."/>
        </authorList>
    </citation>
    <scope>NUCLEOTIDE SEQUENCE [LARGE SCALE GENOMIC DNA]</scope>
    <source>
        <strain evidence="11">JCM 16545</strain>
    </source>
</reference>
<evidence type="ECO:0000313" key="11">
    <source>
        <dbReference type="Proteomes" id="UP001597297"/>
    </source>
</evidence>
<evidence type="ECO:0000256" key="5">
    <source>
        <dbReference type="ARBA" id="ARBA00022801"/>
    </source>
</evidence>
<feature type="chain" id="PRO_5045143860" evidence="8">
    <location>
        <begin position="23"/>
        <end position="624"/>
    </location>
</feature>
<dbReference type="EMBL" id="JBHUJC010000028">
    <property type="protein sequence ID" value="MFD2276835.1"/>
    <property type="molecule type" value="Genomic_DNA"/>
</dbReference>
<keyword evidence="3" id="KW-0479">Metal-binding</keyword>
<evidence type="ECO:0000259" key="9">
    <source>
        <dbReference type="Pfam" id="PF00884"/>
    </source>
</evidence>
<comment type="caution">
    <text evidence="10">The sequence shown here is derived from an EMBL/GenBank/DDBJ whole genome shotgun (WGS) entry which is preliminary data.</text>
</comment>
<dbReference type="SUPFAM" id="SSF53649">
    <property type="entry name" value="Alkaline phosphatase-like"/>
    <property type="match status" value="1"/>
</dbReference>
<sequence>MKTTLFNKCVGLLLLVPAVLQAQENRPEKPNVLVLLTDDLGWQDVDCYDIDEPNAYMTPNIDALAKKGVQFWRAYSPAPTCAPSRCAIVSGVHPARAQKTHIKGGSPPKPSVKDARMLSPWFSARTPVGDYTIASAMKDHGYVTGHVGKWHISYSEPKATELGFDVSYGSRVSKALMKDRLKDFATNGEDDPYKLDENGFPFNQTTENALKFLDDNKAKPFFLYYATWLVHAPIQTRSKQLLEKYAEEMGIDPADRKSFSGSSTGQVNPFYGAMVEELDYNIGRVFDYLEHTDDPRWPGHKLIENTYIIFISDNGGTEGKSYERYTDNTPLDLGKTSVKEGGIRVPFIVTGPDVPAGVETDVLANGLDIYPTVLSMVGAQQPEKRLDGLDLFQLLTNDPTDSSLVKDNNGEPRKEMMWHFPHDALESALIDGDFKLVKNYDFVKNPKQKEFELYQLYESKDGKKQRVDIEESKNLADSMPEKVRAMDAKLKAQLTEMKASYPHYNPDYPGGLPHKESVPTVSEHKIEGEELTVSFKENGAKVAQAQLIYTIMKANSGYQEWFPEPMSVKGGRAAVKLPKGTRYFYVNLIDENNFLVSYPKISAKESKDKAKKKSSLSEQAISVK</sequence>